<protein>
    <submittedName>
        <fullName evidence="1">Esterase</fullName>
    </submittedName>
</protein>
<dbReference type="Gene3D" id="3.40.50.1820">
    <property type="entry name" value="alpha/beta hydrolase"/>
    <property type="match status" value="1"/>
</dbReference>
<evidence type="ECO:0000313" key="2">
    <source>
        <dbReference type="Proteomes" id="UP000027590"/>
    </source>
</evidence>
<dbReference type="EMBL" id="CBLY010000004">
    <property type="protein sequence ID" value="CDG33304.1"/>
    <property type="molecule type" value="Genomic_DNA"/>
</dbReference>
<dbReference type="Proteomes" id="UP000027590">
    <property type="component" value="Unassembled WGS sequence"/>
</dbReference>
<dbReference type="PANTHER" id="PTHR48098:SF3">
    <property type="entry name" value="IRON(III) ENTEROBACTIN ESTERASE"/>
    <property type="match status" value="1"/>
</dbReference>
<dbReference type="SUPFAM" id="SSF53474">
    <property type="entry name" value="alpha/beta-Hydrolases"/>
    <property type="match status" value="1"/>
</dbReference>
<sequence length="472" mass="50895">MSHISSSVMFAMHFSASSPSPLRWSTKIHFCRYSLCTGLMSLILGISAPTLAQAASADCVPLKALQPPQANTTAPHKPFFIDTSGLSGSGAMPIHDPHDPHDPLYPKAIDLPDNALPPVDKTGNYILGTSHTLPAQWQNIQLPEGRIISFTLASSPTSGYNPGTVRDDPVPCTTSTGEAGMVHVSTSVPGDPSNLTVPGAHPAPWTRTVDVYIPPNTPTDRPLPFLIFGDGSNNGLYPGRDLFAMVDGLMKEKRIPPMIVIGVGAGGGDAQGSERGREYDTMSGAYADWVEAHVLPLVEKKASLTLSRNPEERATMGFSSSGAAAFAMAWFRPNLYHRVLAYSPSLVNQQWPHDPALPGGGWQLHSPWAGTPEAVPPHPGAALIPAAPLAPLHIWYEVGDQDLFYPVPSMPDGMHDWVLAGENMARVLADKGYDYQFVFARNARHVDGPTIEQTLPEALEWLWRPHMPPTTP</sequence>
<reference evidence="1 2" key="2">
    <citation type="journal article" date="2014" name="PLoS ONE">
        <title>Evolution of mitochondria reconstructed from the energy metabolism of living bacteria.</title>
        <authorList>
            <person name="Degli Esposti M."/>
            <person name="Chouaia B."/>
            <person name="Comandatore F."/>
            <person name="Crotti E."/>
            <person name="Sassera D."/>
            <person name="Lievens P.M."/>
            <person name="Daffonchio D."/>
            <person name="Bandi C."/>
        </authorList>
    </citation>
    <scope>NUCLEOTIDE SEQUENCE [LARGE SCALE GENOMIC DNA]</scope>
    <source>
        <strain evidence="2">AM169</strain>
    </source>
</reference>
<proteinExistence type="predicted"/>
<dbReference type="AlphaFoldDB" id="A0A7U7J0G5"/>
<name>A0A7U7J0G5_9PROT</name>
<dbReference type="InterPro" id="IPR050583">
    <property type="entry name" value="Mycobacterial_A85_antigen"/>
</dbReference>
<evidence type="ECO:0000313" key="1">
    <source>
        <dbReference type="EMBL" id="CDG33304.1"/>
    </source>
</evidence>
<accession>A0A7U7J0G5</accession>
<comment type="caution">
    <text evidence="1">The sequence shown here is derived from an EMBL/GenBank/DDBJ whole genome shotgun (WGS) entry which is preliminary data.</text>
</comment>
<organism evidence="1 2">
    <name type="scientific">Parasaccharibacter apium</name>
    <dbReference type="NCBI Taxonomy" id="1510841"/>
    <lineage>
        <taxon>Bacteria</taxon>
        <taxon>Pseudomonadati</taxon>
        <taxon>Pseudomonadota</taxon>
        <taxon>Alphaproteobacteria</taxon>
        <taxon>Acetobacterales</taxon>
        <taxon>Acetobacteraceae</taxon>
        <taxon>Parasaccharibacter</taxon>
    </lineage>
</organism>
<dbReference type="Pfam" id="PF00756">
    <property type="entry name" value="Esterase"/>
    <property type="match status" value="1"/>
</dbReference>
<dbReference type="InterPro" id="IPR000801">
    <property type="entry name" value="Esterase-like"/>
</dbReference>
<dbReference type="PANTHER" id="PTHR48098">
    <property type="entry name" value="ENTEROCHELIN ESTERASE-RELATED"/>
    <property type="match status" value="1"/>
</dbReference>
<reference evidence="1 2" key="1">
    <citation type="journal article" date="2014" name="Genome Biol. Evol.">
        <title>Acetic acid bacteria genomes reveal functional traits for adaptation to life in insect guts.</title>
        <authorList>
            <person name="Chouaia B."/>
            <person name="Gaiarsa S."/>
            <person name="Crotti E."/>
            <person name="Comandatore F."/>
            <person name="Degli Esposti M."/>
            <person name="Ricci I."/>
            <person name="Alma A."/>
            <person name="Favia G."/>
            <person name="Bandi C."/>
            <person name="Daffonchio D."/>
        </authorList>
    </citation>
    <scope>NUCLEOTIDE SEQUENCE [LARGE SCALE GENOMIC DNA]</scope>
    <source>
        <strain evidence="2">AM169</strain>
    </source>
</reference>
<gene>
    <name evidence="1" type="ORF">SACS_0566</name>
</gene>
<dbReference type="InterPro" id="IPR029058">
    <property type="entry name" value="AB_hydrolase_fold"/>
</dbReference>